<dbReference type="STRING" id="76947.GCA_002080435_03876"/>
<dbReference type="RefSeq" id="WP_037469459.1">
    <property type="nucleotide sequence ID" value="NZ_BCZD01000016.1"/>
</dbReference>
<protein>
    <submittedName>
        <fullName evidence="4">TetR family transcriptional regulator</fullName>
    </submittedName>
</protein>
<feature type="DNA-binding region" description="H-T-H motif" evidence="2">
    <location>
        <begin position="44"/>
        <end position="63"/>
    </location>
</feature>
<dbReference type="Gene3D" id="1.10.357.10">
    <property type="entry name" value="Tetracycline Repressor, domain 2"/>
    <property type="match status" value="1"/>
</dbReference>
<dbReference type="Proteomes" id="UP000024284">
    <property type="component" value="Unassembled WGS sequence"/>
</dbReference>
<keyword evidence="1 2" id="KW-0238">DNA-binding</keyword>
<dbReference type="SUPFAM" id="SSF46689">
    <property type="entry name" value="Homeodomain-like"/>
    <property type="match status" value="1"/>
</dbReference>
<reference evidence="4" key="1">
    <citation type="submission" date="2014-08" db="EMBL/GenBank/DDBJ databases">
        <title>Draft genome sequences of Sphingobium herbicidovorans.</title>
        <authorList>
            <person name="Gan H.M."/>
            <person name="Gan H.Y."/>
            <person name="Savka M.A."/>
        </authorList>
    </citation>
    <scope>NUCLEOTIDE SEQUENCE [LARGE SCALE GENOMIC DNA]</scope>
    <source>
        <strain evidence="4">NBRC 16415</strain>
    </source>
</reference>
<evidence type="ECO:0000259" key="3">
    <source>
        <dbReference type="PROSITE" id="PS50977"/>
    </source>
</evidence>
<keyword evidence="5" id="KW-1185">Reference proteome</keyword>
<dbReference type="PROSITE" id="PS50977">
    <property type="entry name" value="HTH_TETR_2"/>
    <property type="match status" value="1"/>
</dbReference>
<dbReference type="AlphaFoldDB" id="A0A086P4Q0"/>
<evidence type="ECO:0000256" key="1">
    <source>
        <dbReference type="ARBA" id="ARBA00023125"/>
    </source>
</evidence>
<accession>A0A086P4Q0</accession>
<dbReference type="InterPro" id="IPR001647">
    <property type="entry name" value="HTH_TetR"/>
</dbReference>
<comment type="caution">
    <text evidence="4">The sequence shown here is derived from an EMBL/GenBank/DDBJ whole genome shotgun (WGS) entry which is preliminary data.</text>
</comment>
<dbReference type="OrthoDB" id="7566396at2"/>
<dbReference type="eggNOG" id="COG1309">
    <property type="taxonomic scope" value="Bacteria"/>
</dbReference>
<evidence type="ECO:0000313" key="4">
    <source>
        <dbReference type="EMBL" id="KFG88368.1"/>
    </source>
</evidence>
<feature type="domain" description="HTH tetR-type" evidence="3">
    <location>
        <begin position="21"/>
        <end position="81"/>
    </location>
</feature>
<name>A0A086P4Q0_SPHHM</name>
<gene>
    <name evidence="4" type="ORF">BV98_003951</name>
</gene>
<dbReference type="EMBL" id="JFZA02000062">
    <property type="protein sequence ID" value="KFG88368.1"/>
    <property type="molecule type" value="Genomic_DNA"/>
</dbReference>
<dbReference type="InterPro" id="IPR036271">
    <property type="entry name" value="Tet_transcr_reg_TetR-rel_C_sf"/>
</dbReference>
<evidence type="ECO:0000313" key="5">
    <source>
        <dbReference type="Proteomes" id="UP000024284"/>
    </source>
</evidence>
<organism evidence="4 5">
    <name type="scientific">Sphingobium herbicidovorans (strain ATCC 700291 / DSM 11019 / CCUG 56400 / KCTC 2939 / LMG 18315 / NBRC 16415 / MH)</name>
    <name type="common">Sphingomonas herbicidovorans</name>
    <dbReference type="NCBI Taxonomy" id="1219045"/>
    <lineage>
        <taxon>Bacteria</taxon>
        <taxon>Pseudomonadati</taxon>
        <taxon>Pseudomonadota</taxon>
        <taxon>Alphaproteobacteria</taxon>
        <taxon>Sphingomonadales</taxon>
        <taxon>Sphingomonadaceae</taxon>
        <taxon>Sphingobium</taxon>
    </lineage>
</organism>
<dbReference type="InterPro" id="IPR009057">
    <property type="entry name" value="Homeodomain-like_sf"/>
</dbReference>
<dbReference type="SUPFAM" id="SSF48498">
    <property type="entry name" value="Tetracyclin repressor-like, C-terminal domain"/>
    <property type="match status" value="1"/>
</dbReference>
<sequence>MDSDVEASPAPLRAGRGRPAKLTAALIVAKTREMLAEMQPEEINFALLARKLRVPSSSVYNYFPNRDALLNAVAADVFAGFHFDDPRQAVPWQQRLRAWLDELDDFFDRNPVAFRLMATNSQASPAWTNVRVTCFEVLQGLGYSGRELSLVHAWFEGQVTGLLLIEYHAGRNRANAGGIDNDPSKATSEAERCDIERRHYLPTIKRQEIISLGFDSLIGALERMAKGNARA</sequence>
<dbReference type="GO" id="GO:0003677">
    <property type="term" value="F:DNA binding"/>
    <property type="evidence" value="ECO:0007669"/>
    <property type="project" value="UniProtKB-UniRule"/>
</dbReference>
<evidence type="ECO:0000256" key="2">
    <source>
        <dbReference type="PROSITE-ProRule" id="PRU00335"/>
    </source>
</evidence>
<proteinExistence type="predicted"/>
<dbReference type="PATRIC" id="fig|1219045.3.peg.4012"/>